<evidence type="ECO:0000313" key="3">
    <source>
        <dbReference type="Proteomes" id="UP001151760"/>
    </source>
</evidence>
<reference evidence="2" key="1">
    <citation type="journal article" date="2022" name="Int. J. Mol. Sci.">
        <title>Draft Genome of Tanacetum Coccineum: Genomic Comparison of Closely Related Tanacetum-Family Plants.</title>
        <authorList>
            <person name="Yamashiro T."/>
            <person name="Shiraishi A."/>
            <person name="Nakayama K."/>
            <person name="Satake H."/>
        </authorList>
    </citation>
    <scope>NUCLEOTIDE SEQUENCE</scope>
</reference>
<sequence>MPVEKSKCIKKYQKDRSQRHRMVSQKMNVVMSNDVLNTAVQALGINVKLESAENTLQARSFNASNGRCSHQFRPRSSSK</sequence>
<evidence type="ECO:0000313" key="2">
    <source>
        <dbReference type="EMBL" id="GJT78718.1"/>
    </source>
</evidence>
<organism evidence="2 3">
    <name type="scientific">Tanacetum coccineum</name>
    <dbReference type="NCBI Taxonomy" id="301880"/>
    <lineage>
        <taxon>Eukaryota</taxon>
        <taxon>Viridiplantae</taxon>
        <taxon>Streptophyta</taxon>
        <taxon>Embryophyta</taxon>
        <taxon>Tracheophyta</taxon>
        <taxon>Spermatophyta</taxon>
        <taxon>Magnoliopsida</taxon>
        <taxon>eudicotyledons</taxon>
        <taxon>Gunneridae</taxon>
        <taxon>Pentapetalae</taxon>
        <taxon>asterids</taxon>
        <taxon>campanulids</taxon>
        <taxon>Asterales</taxon>
        <taxon>Asteraceae</taxon>
        <taxon>Asteroideae</taxon>
        <taxon>Anthemideae</taxon>
        <taxon>Anthemidinae</taxon>
        <taxon>Tanacetum</taxon>
    </lineage>
</organism>
<protein>
    <submittedName>
        <fullName evidence="2">Uncharacterized protein</fullName>
    </submittedName>
</protein>
<proteinExistence type="predicted"/>
<dbReference type="EMBL" id="BQNB010018828">
    <property type="protein sequence ID" value="GJT78718.1"/>
    <property type="molecule type" value="Genomic_DNA"/>
</dbReference>
<evidence type="ECO:0000256" key="1">
    <source>
        <dbReference type="SAM" id="MobiDB-lite"/>
    </source>
</evidence>
<dbReference type="Proteomes" id="UP001151760">
    <property type="component" value="Unassembled WGS sequence"/>
</dbReference>
<reference evidence="2" key="2">
    <citation type="submission" date="2022-01" db="EMBL/GenBank/DDBJ databases">
        <authorList>
            <person name="Yamashiro T."/>
            <person name="Shiraishi A."/>
            <person name="Satake H."/>
            <person name="Nakayama K."/>
        </authorList>
    </citation>
    <scope>NUCLEOTIDE SEQUENCE</scope>
</reference>
<feature type="region of interest" description="Disordered" evidence="1">
    <location>
        <begin position="1"/>
        <end position="21"/>
    </location>
</feature>
<comment type="caution">
    <text evidence="2">The sequence shown here is derived from an EMBL/GenBank/DDBJ whole genome shotgun (WGS) entry which is preliminary data.</text>
</comment>
<gene>
    <name evidence="2" type="ORF">Tco_1045443</name>
</gene>
<name>A0ABQ5GSR8_9ASTR</name>
<accession>A0ABQ5GSR8</accession>
<feature type="compositionally biased region" description="Basic and acidic residues" evidence="1">
    <location>
        <begin position="1"/>
        <end position="16"/>
    </location>
</feature>
<keyword evidence="3" id="KW-1185">Reference proteome</keyword>